<feature type="transmembrane region" description="Helical" evidence="7">
    <location>
        <begin position="358"/>
        <end position="375"/>
    </location>
</feature>
<name>A0AAE1PL15_9EUCA</name>
<evidence type="ECO:0000256" key="4">
    <source>
        <dbReference type="ARBA" id="ARBA00022692"/>
    </source>
</evidence>
<evidence type="ECO:0000313" key="9">
    <source>
        <dbReference type="Proteomes" id="UP001292094"/>
    </source>
</evidence>
<gene>
    <name evidence="8" type="ORF">Pmani_017859</name>
</gene>
<keyword evidence="9" id="KW-1185">Reference proteome</keyword>
<comment type="subcellular location">
    <subcellularLocation>
        <location evidence="1">Membrane</location>
        <topology evidence="1">Multi-pass membrane protein</topology>
    </subcellularLocation>
</comment>
<feature type="transmembrane region" description="Helical" evidence="7">
    <location>
        <begin position="325"/>
        <end position="346"/>
    </location>
</feature>
<dbReference type="Pfam" id="PF01733">
    <property type="entry name" value="Nucleoside_tran"/>
    <property type="match status" value="1"/>
</dbReference>
<dbReference type="GO" id="GO:0005337">
    <property type="term" value="F:nucleoside transmembrane transporter activity"/>
    <property type="evidence" value="ECO:0007669"/>
    <property type="project" value="InterPro"/>
</dbReference>
<keyword evidence="6 7" id="KW-0472">Membrane</keyword>
<dbReference type="SUPFAM" id="SSF103473">
    <property type="entry name" value="MFS general substrate transporter"/>
    <property type="match status" value="1"/>
</dbReference>
<reference evidence="8" key="1">
    <citation type="submission" date="2023-11" db="EMBL/GenBank/DDBJ databases">
        <title>Genome assemblies of two species of porcelain crab, Petrolisthes cinctipes and Petrolisthes manimaculis (Anomura: Porcellanidae).</title>
        <authorList>
            <person name="Angst P."/>
        </authorList>
    </citation>
    <scope>NUCLEOTIDE SEQUENCE</scope>
    <source>
        <strain evidence="8">PB745_02</strain>
        <tissue evidence="8">Gill</tissue>
    </source>
</reference>
<feature type="transmembrane region" description="Helical" evidence="7">
    <location>
        <begin position="228"/>
        <end position="249"/>
    </location>
</feature>
<dbReference type="EMBL" id="JAWZYT010001619">
    <property type="protein sequence ID" value="KAK4310605.1"/>
    <property type="molecule type" value="Genomic_DNA"/>
</dbReference>
<keyword evidence="4 7" id="KW-0812">Transmembrane</keyword>
<sequence>MKPGSELISYCDEEIKEQVRWLDSMGDEDPTPEQRDIYNESETLPEPTFISCAVDADDGEQFMTQEDTPLLLPAGPTDRGNVIYCCFLLLGLGTLLPWNFFITAQTYWEYKFRNTTNQNETLYGLERTHLQQLYTPMQVCFSQIPNFTFLFINALFSHKVQQRLRLVASLVMMIIFFCLTTILTKINTDGWQLGFFILTMIIIVFINSSGAIFQGGLFGVAGQFPEQYMTAVVAGQALGGVFASASRIVSLSVGAKDDTAAFIYFLIAVVVMIFTLIAYLYMSKTNFYKHYTTYKPQEKEAMKGEEAIPSPGTSFKAQLAIFKEIWPLGVSVWAVFAVTLAAFPALCVKILSTSENRVWADLYFQPVITFLLFNIGDYLGRQVAGFIMWPRRGSRIVYVMVALRLVFIPLFLLCNHSTSSPIPSLFPHDAWYIFFMLLFSISNGYCSSLCMMYAPKMVTEDKAETASSMMAALLGLGLLTGGLLSFAFALIT</sequence>
<dbReference type="GO" id="GO:0005886">
    <property type="term" value="C:plasma membrane"/>
    <property type="evidence" value="ECO:0007669"/>
    <property type="project" value="TreeGrafter"/>
</dbReference>
<evidence type="ECO:0000256" key="2">
    <source>
        <dbReference type="ARBA" id="ARBA00007965"/>
    </source>
</evidence>
<dbReference type="PIRSF" id="PIRSF016379">
    <property type="entry name" value="ENT"/>
    <property type="match status" value="1"/>
</dbReference>
<dbReference type="Gene3D" id="1.20.1250.20">
    <property type="entry name" value="MFS general substrate transporter like domains"/>
    <property type="match status" value="1"/>
</dbReference>
<accession>A0AAE1PL15</accession>
<evidence type="ECO:0000256" key="5">
    <source>
        <dbReference type="ARBA" id="ARBA00022989"/>
    </source>
</evidence>
<evidence type="ECO:0008006" key="10">
    <source>
        <dbReference type="Google" id="ProtNLM"/>
    </source>
</evidence>
<keyword evidence="5 7" id="KW-1133">Transmembrane helix</keyword>
<feature type="transmembrane region" description="Helical" evidence="7">
    <location>
        <begin position="261"/>
        <end position="281"/>
    </location>
</feature>
<dbReference type="PRINTS" id="PR01130">
    <property type="entry name" value="DERENTRNSPRT"/>
</dbReference>
<organism evidence="8 9">
    <name type="scientific">Petrolisthes manimaculis</name>
    <dbReference type="NCBI Taxonomy" id="1843537"/>
    <lineage>
        <taxon>Eukaryota</taxon>
        <taxon>Metazoa</taxon>
        <taxon>Ecdysozoa</taxon>
        <taxon>Arthropoda</taxon>
        <taxon>Crustacea</taxon>
        <taxon>Multicrustacea</taxon>
        <taxon>Malacostraca</taxon>
        <taxon>Eumalacostraca</taxon>
        <taxon>Eucarida</taxon>
        <taxon>Decapoda</taxon>
        <taxon>Pleocyemata</taxon>
        <taxon>Anomura</taxon>
        <taxon>Galatheoidea</taxon>
        <taxon>Porcellanidae</taxon>
        <taxon>Petrolisthes</taxon>
    </lineage>
</organism>
<keyword evidence="3" id="KW-0813">Transport</keyword>
<dbReference type="PANTHER" id="PTHR10332:SF88">
    <property type="entry name" value="EQUILIBRATIVE NUCLEOSIDE TRANSPORTER 1, ISOFORM A"/>
    <property type="match status" value="1"/>
</dbReference>
<feature type="transmembrane region" description="Helical" evidence="7">
    <location>
        <begin position="164"/>
        <end position="183"/>
    </location>
</feature>
<proteinExistence type="inferred from homology"/>
<evidence type="ECO:0000256" key="6">
    <source>
        <dbReference type="ARBA" id="ARBA00023136"/>
    </source>
</evidence>
<dbReference type="InterPro" id="IPR036259">
    <property type="entry name" value="MFS_trans_sf"/>
</dbReference>
<dbReference type="InterPro" id="IPR002259">
    <property type="entry name" value="Eqnu_transpt"/>
</dbReference>
<evidence type="ECO:0000256" key="7">
    <source>
        <dbReference type="SAM" id="Phobius"/>
    </source>
</evidence>
<dbReference type="Proteomes" id="UP001292094">
    <property type="component" value="Unassembled WGS sequence"/>
</dbReference>
<dbReference type="AlphaFoldDB" id="A0AAE1PL15"/>
<evidence type="ECO:0000313" key="8">
    <source>
        <dbReference type="EMBL" id="KAK4310605.1"/>
    </source>
</evidence>
<feature type="transmembrane region" description="Helical" evidence="7">
    <location>
        <begin position="396"/>
        <end position="418"/>
    </location>
</feature>
<dbReference type="PANTHER" id="PTHR10332">
    <property type="entry name" value="EQUILIBRATIVE NUCLEOSIDE TRANSPORTER"/>
    <property type="match status" value="1"/>
</dbReference>
<evidence type="ECO:0000256" key="1">
    <source>
        <dbReference type="ARBA" id="ARBA00004141"/>
    </source>
</evidence>
<evidence type="ECO:0000256" key="3">
    <source>
        <dbReference type="ARBA" id="ARBA00022448"/>
    </source>
</evidence>
<comment type="similarity">
    <text evidence="2">Belongs to the SLC29A/ENT transporter (TC 2.A.57) family.</text>
</comment>
<feature type="transmembrane region" description="Helical" evidence="7">
    <location>
        <begin position="466"/>
        <end position="491"/>
    </location>
</feature>
<comment type="caution">
    <text evidence="8">The sequence shown here is derived from an EMBL/GenBank/DDBJ whole genome shotgun (WGS) entry which is preliminary data.</text>
</comment>
<feature type="transmembrane region" description="Helical" evidence="7">
    <location>
        <begin position="82"/>
        <end position="102"/>
    </location>
</feature>
<feature type="transmembrane region" description="Helical" evidence="7">
    <location>
        <begin position="430"/>
        <end position="454"/>
    </location>
</feature>
<feature type="transmembrane region" description="Helical" evidence="7">
    <location>
        <begin position="195"/>
        <end position="221"/>
    </location>
</feature>
<protein>
    <recommendedName>
        <fullName evidence="10">Equilibrative nucleoside transporter 1</fullName>
    </recommendedName>
</protein>